<reference evidence="13 14" key="1">
    <citation type="submission" date="2010-05" db="EMBL/GenBank/DDBJ databases">
        <title>The Genome Sequence of Thecamonas trahens ATCC 50062.</title>
        <authorList>
            <consortium name="The Broad Institute Genome Sequencing Platform"/>
            <person name="Russ C."/>
            <person name="Cuomo C."/>
            <person name="Shea T."/>
            <person name="Young S.K."/>
            <person name="Zeng Q."/>
            <person name="Koehrsen M."/>
            <person name="Haas B."/>
            <person name="Borodovsky M."/>
            <person name="Guigo R."/>
            <person name="Alvarado L."/>
            <person name="Berlin A."/>
            <person name="Bochicchio J."/>
            <person name="Borenstein D."/>
            <person name="Chapman S."/>
            <person name="Chen Z."/>
            <person name="Freedman E."/>
            <person name="Gellesch M."/>
            <person name="Goldberg J."/>
            <person name="Griggs A."/>
            <person name="Gujja S."/>
            <person name="Heilman E."/>
            <person name="Heiman D."/>
            <person name="Hepburn T."/>
            <person name="Howarth C."/>
            <person name="Jen D."/>
            <person name="Larson L."/>
            <person name="Mehta T."/>
            <person name="Park D."/>
            <person name="Pearson M."/>
            <person name="Roberts A."/>
            <person name="Saif S."/>
            <person name="Shenoy N."/>
            <person name="Sisk P."/>
            <person name="Stolte C."/>
            <person name="Sykes S."/>
            <person name="Thomson T."/>
            <person name="Walk T."/>
            <person name="White J."/>
            <person name="Yandava C."/>
            <person name="Burger G."/>
            <person name="Gray M.W."/>
            <person name="Holland P.W.H."/>
            <person name="King N."/>
            <person name="Lang F.B.F."/>
            <person name="Roger A.J."/>
            <person name="Ruiz-Trillo I."/>
            <person name="Lander E."/>
            <person name="Nusbaum C."/>
        </authorList>
    </citation>
    <scope>NUCLEOTIDE SEQUENCE [LARGE SCALE GENOMIC DNA]</scope>
    <source>
        <strain evidence="13 14">ATCC 50062</strain>
    </source>
</reference>
<dbReference type="GO" id="GO:0071025">
    <property type="term" value="P:RNA surveillance"/>
    <property type="evidence" value="ECO:0007669"/>
    <property type="project" value="InterPro"/>
</dbReference>
<evidence type="ECO:0000259" key="12">
    <source>
        <dbReference type="SMART" id="SM01194"/>
    </source>
</evidence>
<dbReference type="OrthoDB" id="10249111at2759"/>
<dbReference type="GO" id="GO:0070651">
    <property type="term" value="P:nonfunctional rRNA decay"/>
    <property type="evidence" value="ECO:0007669"/>
    <property type="project" value="TreeGrafter"/>
</dbReference>
<dbReference type="SUPFAM" id="SSF55315">
    <property type="entry name" value="L30e-like"/>
    <property type="match status" value="1"/>
</dbReference>
<evidence type="ECO:0000256" key="4">
    <source>
        <dbReference type="ARBA" id="ARBA00022490"/>
    </source>
</evidence>
<comment type="cofactor">
    <cofactor evidence="1 10">
        <name>a divalent metal cation</name>
        <dbReference type="ChEBI" id="CHEBI:60240"/>
    </cofactor>
</comment>
<dbReference type="AlphaFoldDB" id="A0A0L0D0Q7"/>
<keyword evidence="4 10" id="KW-0963">Cytoplasm</keyword>
<dbReference type="Pfam" id="PF03464">
    <property type="entry name" value="eRF1_2"/>
    <property type="match status" value="1"/>
</dbReference>
<feature type="compositionally biased region" description="Acidic residues" evidence="11">
    <location>
        <begin position="376"/>
        <end position="390"/>
    </location>
</feature>
<dbReference type="RefSeq" id="XP_013762940.1">
    <property type="nucleotide sequence ID" value="XM_013907486.1"/>
</dbReference>
<accession>A0A0L0D0Q7</accession>
<dbReference type="GO" id="GO:0070966">
    <property type="term" value="P:nuclear-transcribed mRNA catabolic process, no-go decay"/>
    <property type="evidence" value="ECO:0007669"/>
    <property type="project" value="InterPro"/>
</dbReference>
<evidence type="ECO:0000256" key="11">
    <source>
        <dbReference type="SAM" id="MobiDB-lite"/>
    </source>
</evidence>
<sequence length="396" mass="43530">MKLVGKKFDRTGSGYVVVIPNELDDLWHVYNLIAPGDVLEMSTVRKVVRSTATGSSEAERKKIRLAIRVERVSYEAADSEIRVSGRNVSESKDVKLGGYHSHTIVLNRKLKLSKDEWDSMYHDRLKEACDVRSAAEVAAVVMQEGLAYVCLITSSMTVVRQKIEMAIPRKRKHSAAQHDKALARFFAAIYVALKTHIDLDRIKVCILASPGFVNASALDAIMAKATAAEDRAMLEFRPKFLLAHSSSGHKHALKEVLADPGVVAQMSDTKAASEVALLARFFDTLRVDEDSACYGLRHVRLAVAMGAVEVLLLTDNLFRADSLAERAQYVGLVEEVRESGGNAVILSTLHVSGEQLAQLTGIAAILRFPIPHLGEHEDEPDPDAEDDDYSYESSSS</sequence>
<dbReference type="InterPro" id="IPR029064">
    <property type="entry name" value="Ribosomal_eL30-like_sf"/>
</dbReference>
<comment type="subcellular location">
    <subcellularLocation>
        <location evidence="2 10">Cytoplasm</location>
    </subcellularLocation>
</comment>
<comment type="similarity">
    <text evidence="3 10">Belongs to the eukaryotic release factor 1 family. Pelota subfamily.</text>
</comment>
<dbReference type="InterPro" id="IPR005140">
    <property type="entry name" value="eRF1_Pelota-like_N"/>
</dbReference>
<dbReference type="PANTHER" id="PTHR10853:SF0">
    <property type="entry name" value="PROTEIN PELOTA HOMOLOG"/>
    <property type="match status" value="1"/>
</dbReference>
<name>A0A0L0D0Q7_THETB</name>
<keyword evidence="9" id="KW-0131">Cell cycle</keyword>
<dbReference type="GO" id="GO:0051301">
    <property type="term" value="P:cell division"/>
    <property type="evidence" value="ECO:0007669"/>
    <property type="project" value="UniProtKB-KW"/>
</dbReference>
<protein>
    <recommendedName>
        <fullName evidence="10">Protein pelota homolog</fullName>
    </recommendedName>
</protein>
<proteinExistence type="inferred from homology"/>
<dbReference type="GO" id="GO:0051321">
    <property type="term" value="P:meiotic cell cycle"/>
    <property type="evidence" value="ECO:0007669"/>
    <property type="project" value="UniProtKB-KW"/>
</dbReference>
<evidence type="ECO:0000256" key="5">
    <source>
        <dbReference type="ARBA" id="ARBA00022618"/>
    </source>
</evidence>
<keyword evidence="6 10" id="KW-0479">Metal-binding</keyword>
<evidence type="ECO:0000256" key="6">
    <source>
        <dbReference type="ARBA" id="ARBA00022723"/>
    </source>
</evidence>
<dbReference type="Pfam" id="PF03465">
    <property type="entry name" value="eRF1_3"/>
    <property type="match status" value="1"/>
</dbReference>
<feature type="region of interest" description="Disordered" evidence="11">
    <location>
        <begin position="374"/>
        <end position="396"/>
    </location>
</feature>
<dbReference type="FunFam" id="3.30.420.60:FF:000004">
    <property type="entry name" value="Protein DOM34 homolog"/>
    <property type="match status" value="1"/>
</dbReference>
<evidence type="ECO:0000256" key="1">
    <source>
        <dbReference type="ARBA" id="ARBA00001968"/>
    </source>
</evidence>
<organism evidence="13 14">
    <name type="scientific">Thecamonas trahens ATCC 50062</name>
    <dbReference type="NCBI Taxonomy" id="461836"/>
    <lineage>
        <taxon>Eukaryota</taxon>
        <taxon>Apusozoa</taxon>
        <taxon>Apusomonadida</taxon>
        <taxon>Apusomonadidae</taxon>
        <taxon>Thecamonas</taxon>
    </lineage>
</organism>
<evidence type="ECO:0000256" key="2">
    <source>
        <dbReference type="ARBA" id="ARBA00004496"/>
    </source>
</evidence>
<dbReference type="NCBIfam" id="TIGR00111">
    <property type="entry name" value="pelota"/>
    <property type="match status" value="1"/>
</dbReference>
<dbReference type="InterPro" id="IPR004405">
    <property type="entry name" value="TF_pelota"/>
</dbReference>
<evidence type="ECO:0000256" key="9">
    <source>
        <dbReference type="ARBA" id="ARBA00023306"/>
    </source>
</evidence>
<dbReference type="STRING" id="461836.A0A0L0D0Q7"/>
<dbReference type="InterPro" id="IPR005141">
    <property type="entry name" value="eRF1_2"/>
</dbReference>
<keyword evidence="7" id="KW-0498">Mitosis</keyword>
<dbReference type="GO" id="GO:0046872">
    <property type="term" value="F:metal ion binding"/>
    <property type="evidence" value="ECO:0007669"/>
    <property type="project" value="UniProtKB-KW"/>
</dbReference>
<dbReference type="Pfam" id="PF26356">
    <property type="entry name" value="Pelota_N"/>
    <property type="match status" value="1"/>
</dbReference>
<dbReference type="InterPro" id="IPR005142">
    <property type="entry name" value="eRF1_3"/>
</dbReference>
<feature type="domain" description="eRF1/Pelota-like N-terminal" evidence="12">
    <location>
        <begin position="1"/>
        <end position="130"/>
    </location>
</feature>
<gene>
    <name evidence="13" type="ORF">AMSG_00074</name>
</gene>
<dbReference type="GeneID" id="25559898"/>
<dbReference type="Gene3D" id="3.30.420.60">
    <property type="entry name" value="eRF1 domain 2"/>
    <property type="match status" value="1"/>
</dbReference>
<dbReference type="GO" id="GO:0070481">
    <property type="term" value="P:nuclear-transcribed mRNA catabolic process, non-stop decay"/>
    <property type="evidence" value="ECO:0007669"/>
    <property type="project" value="InterPro"/>
</dbReference>
<evidence type="ECO:0000313" key="13">
    <source>
        <dbReference type="EMBL" id="KNC45959.1"/>
    </source>
</evidence>
<dbReference type="Proteomes" id="UP000054408">
    <property type="component" value="Unassembled WGS sequence"/>
</dbReference>
<dbReference type="GO" id="GO:0032790">
    <property type="term" value="P:ribosome disassembly"/>
    <property type="evidence" value="ECO:0007669"/>
    <property type="project" value="TreeGrafter"/>
</dbReference>
<dbReference type="GO" id="GO:0005737">
    <property type="term" value="C:cytoplasm"/>
    <property type="evidence" value="ECO:0007669"/>
    <property type="project" value="UniProtKB-SubCell"/>
</dbReference>
<dbReference type="PANTHER" id="PTHR10853">
    <property type="entry name" value="PELOTA"/>
    <property type="match status" value="1"/>
</dbReference>
<dbReference type="InterPro" id="IPR042226">
    <property type="entry name" value="eFR1_2_sf"/>
</dbReference>
<dbReference type="GO" id="GO:1990533">
    <property type="term" value="C:Dom34-Hbs1 complex"/>
    <property type="evidence" value="ECO:0007669"/>
    <property type="project" value="UniProtKB-ARBA"/>
</dbReference>
<dbReference type="SUPFAM" id="SSF53137">
    <property type="entry name" value="Translational machinery components"/>
    <property type="match status" value="1"/>
</dbReference>
<dbReference type="FunFam" id="2.30.30.870:FF:000001">
    <property type="entry name" value="Protein pelota homolog"/>
    <property type="match status" value="1"/>
</dbReference>
<dbReference type="Gene3D" id="2.30.30.870">
    <property type="entry name" value="Pelota, domain A"/>
    <property type="match status" value="1"/>
</dbReference>
<dbReference type="GO" id="GO:0006412">
    <property type="term" value="P:translation"/>
    <property type="evidence" value="ECO:0007669"/>
    <property type="project" value="UniProtKB-ARBA"/>
</dbReference>
<dbReference type="EMBL" id="GL349433">
    <property type="protein sequence ID" value="KNC45959.1"/>
    <property type="molecule type" value="Genomic_DNA"/>
</dbReference>
<evidence type="ECO:0000256" key="3">
    <source>
        <dbReference type="ARBA" id="ARBA00009504"/>
    </source>
</evidence>
<dbReference type="Gene3D" id="3.30.1330.30">
    <property type="match status" value="1"/>
</dbReference>
<dbReference type="FunFam" id="3.30.1330.30:FF:000008">
    <property type="entry name" value="Protein pelota homolog"/>
    <property type="match status" value="1"/>
</dbReference>
<dbReference type="InterPro" id="IPR058547">
    <property type="entry name" value="Pelota_N"/>
</dbReference>
<evidence type="ECO:0000256" key="10">
    <source>
        <dbReference type="RuleBase" id="RU362019"/>
    </source>
</evidence>
<keyword evidence="8" id="KW-0469">Meiosis</keyword>
<evidence type="ECO:0000313" key="14">
    <source>
        <dbReference type="Proteomes" id="UP000054408"/>
    </source>
</evidence>
<dbReference type="SMART" id="SM01194">
    <property type="entry name" value="eRF1_1"/>
    <property type="match status" value="1"/>
</dbReference>
<dbReference type="SUPFAM" id="SSF159065">
    <property type="entry name" value="Dom34/Pelota N-terminal domain-like"/>
    <property type="match status" value="1"/>
</dbReference>
<dbReference type="InterPro" id="IPR038069">
    <property type="entry name" value="Pelota/DOM34_N"/>
</dbReference>
<evidence type="ECO:0000256" key="8">
    <source>
        <dbReference type="ARBA" id="ARBA00023254"/>
    </source>
</evidence>
<dbReference type="eggNOG" id="KOG2869">
    <property type="taxonomic scope" value="Eukaryota"/>
</dbReference>
<keyword evidence="14" id="KW-1185">Reference proteome</keyword>
<keyword evidence="5" id="KW-0132">Cell division</keyword>
<comment type="function">
    <text evidence="10">Component of the Pelota-HBS1L complex, a complex that recognizes stalled ribosomes and triggers the No-Go Decay (NGD) pathway. In the Pelota-HBS1L complex, pelo recognizes ribosomes stalled at the 3' end of an mRNA and engages stalled ribosomes by destabilizing mRNA in the mRNA channel.</text>
</comment>
<evidence type="ECO:0000256" key="7">
    <source>
        <dbReference type="ARBA" id="ARBA00022776"/>
    </source>
</evidence>
<dbReference type="OMA" id="DDLWHLK"/>